<dbReference type="GeneID" id="7827137"/>
<dbReference type="InParanoid" id="Q23TF6"/>
<dbReference type="AlphaFoldDB" id="Q23TF6"/>
<sequence>MNQLHHYPANLSSVYIQKRNYELHKNKLNDIEFKQRSTFIKSVSPSPISIINKPQSKNFVMSEKNNKIKRENTRLLDKLIQISQRNPEYKRFKSQNQSQDTHSKSFNYRKTETQKIYQENQRLANRLLTAEAVTKKSELEKQYQQQRKIKQRITRSDWQLALPQSSKNAISRHLIAASFDRFQLPYVPAPNSLNQINMSLQFPIQVGSQERSGSVNGQRTKTSFSIDRQNFRMNTEPIQQGSTPQSNFYLKNPYLQQQLNQQQKSFNQDIDEDIQIDLNDSQINLEMQNNQFQQKQYECNQNSNKNMPNNNNQNRGEKYGTKLFLINQQYTTPNQQHQILPNQQFQLPNQYGNKENLNKLEINTYSTNRNSTNSIPPSNQNNQKQFQQSFNGFNNQNFNTLSQPTVFNRTMQLKNQGLQNQNEF</sequence>
<proteinExistence type="inferred from homology"/>
<reference evidence="3" key="1">
    <citation type="journal article" date="2006" name="PLoS Biol.">
        <title>Macronuclear genome sequence of the ciliate Tetrahymena thermophila, a model eukaryote.</title>
        <authorList>
            <person name="Eisen J.A."/>
            <person name="Coyne R.S."/>
            <person name="Wu M."/>
            <person name="Wu D."/>
            <person name="Thiagarajan M."/>
            <person name="Wortman J.R."/>
            <person name="Badger J.H."/>
            <person name="Ren Q."/>
            <person name="Amedeo P."/>
            <person name="Jones K.M."/>
            <person name="Tallon L.J."/>
            <person name="Delcher A.L."/>
            <person name="Salzberg S.L."/>
            <person name="Silva J.C."/>
            <person name="Haas B.J."/>
            <person name="Majoros W.H."/>
            <person name="Farzad M."/>
            <person name="Carlton J.M."/>
            <person name="Smith R.K. Jr."/>
            <person name="Garg J."/>
            <person name="Pearlman R.E."/>
            <person name="Karrer K.M."/>
            <person name="Sun L."/>
            <person name="Manning G."/>
            <person name="Elde N.C."/>
            <person name="Turkewitz A.P."/>
            <person name="Asai D.J."/>
            <person name="Wilkes D.E."/>
            <person name="Wang Y."/>
            <person name="Cai H."/>
            <person name="Collins K."/>
            <person name="Stewart B.A."/>
            <person name="Lee S.R."/>
            <person name="Wilamowska K."/>
            <person name="Weinberg Z."/>
            <person name="Ruzzo W.L."/>
            <person name="Wloga D."/>
            <person name="Gaertig J."/>
            <person name="Frankel J."/>
            <person name="Tsao C.-C."/>
            <person name="Gorovsky M.A."/>
            <person name="Keeling P.J."/>
            <person name="Waller R.F."/>
            <person name="Patron N.J."/>
            <person name="Cherry J.M."/>
            <person name="Stover N.A."/>
            <person name="Krieger C.J."/>
            <person name="del Toro C."/>
            <person name="Ryder H.F."/>
            <person name="Williamson S.C."/>
            <person name="Barbeau R.A."/>
            <person name="Hamilton E.P."/>
            <person name="Orias E."/>
        </authorList>
    </citation>
    <scope>NUCLEOTIDE SEQUENCE [LARGE SCALE GENOMIC DNA]</scope>
    <source>
        <strain evidence="3">SB210</strain>
    </source>
</reference>
<dbReference type="KEGG" id="tet:TTHERM_00666260"/>
<comment type="similarity">
    <text evidence="1">Belongs to the CFAP97 family.</text>
</comment>
<gene>
    <name evidence="2" type="ORF">TTHERM_00666260</name>
</gene>
<keyword evidence="3" id="KW-1185">Reference proteome</keyword>
<organism evidence="2 3">
    <name type="scientific">Tetrahymena thermophila (strain SB210)</name>
    <dbReference type="NCBI Taxonomy" id="312017"/>
    <lineage>
        <taxon>Eukaryota</taxon>
        <taxon>Sar</taxon>
        <taxon>Alveolata</taxon>
        <taxon>Ciliophora</taxon>
        <taxon>Intramacronucleata</taxon>
        <taxon>Oligohymenophorea</taxon>
        <taxon>Hymenostomatida</taxon>
        <taxon>Tetrahymenina</taxon>
        <taxon>Tetrahymenidae</taxon>
        <taxon>Tetrahymena</taxon>
    </lineage>
</organism>
<accession>Q23TF6</accession>
<dbReference type="Proteomes" id="UP000009168">
    <property type="component" value="Unassembled WGS sequence"/>
</dbReference>
<dbReference type="EMBL" id="GG662636">
    <property type="protein sequence ID" value="EAR99750.2"/>
    <property type="molecule type" value="Genomic_DNA"/>
</dbReference>
<dbReference type="HOGENOM" id="CLU_646399_0_0_1"/>
<name>Q23TF6_TETTS</name>
<protein>
    <submittedName>
        <fullName evidence="2">Uncharacterized protein</fullName>
    </submittedName>
</protein>
<evidence type="ECO:0000313" key="3">
    <source>
        <dbReference type="Proteomes" id="UP000009168"/>
    </source>
</evidence>
<dbReference type="InterPro" id="IPR029488">
    <property type="entry name" value="Hmw/CFAP97"/>
</dbReference>
<evidence type="ECO:0000313" key="2">
    <source>
        <dbReference type="EMBL" id="EAR99750.2"/>
    </source>
</evidence>
<dbReference type="RefSeq" id="XP_001019995.2">
    <property type="nucleotide sequence ID" value="XM_001019995.3"/>
</dbReference>
<dbReference type="Pfam" id="PF13879">
    <property type="entry name" value="Hmw_CFAP97"/>
    <property type="match status" value="1"/>
</dbReference>
<evidence type="ECO:0000256" key="1">
    <source>
        <dbReference type="ARBA" id="ARBA00008315"/>
    </source>
</evidence>